<evidence type="ECO:0000256" key="6">
    <source>
        <dbReference type="SAM" id="Phobius"/>
    </source>
</evidence>
<dbReference type="AlphaFoldDB" id="A0AAE0NQ28"/>
<evidence type="ECO:0000256" key="2">
    <source>
        <dbReference type="ARBA" id="ARBA00022692"/>
    </source>
</evidence>
<sequence length="379" mass="41640">MARLQSPPLALLRLATCPAIQIAGWLLVSISGLFLALRIYCKYLKHRGLWWDDYVLVGSWLALLGDAIVNDVGKSFGFGMHTADIQFENLPAIGLLNHMAATFAIFGAVWSKTSFGLTLIRITEGRLKAAVVFIIVTMNLAMTTNVLTTWLQCNPIPKGWNPTVNGTCWDARVNAYYGVFAGVYSGVMDIVLACLPWAIVWKLQMKRKEKIGVGIAMSMGIFAGCAAFVKSSKIPLVLSGDFTYEGYNLVIWGLAEVAVAIMAASIPVLRVLIREVRTATRRRYGYGAESANNDTYHKKSYGTGALQRSSTVIVFAGHKPGRINTDTTSSSSTIKFDERDETGLTGVPQINLPGQIWQTQEITVRYHERDDADGMGRMV</sequence>
<evidence type="ECO:0000256" key="3">
    <source>
        <dbReference type="ARBA" id="ARBA00022989"/>
    </source>
</evidence>
<reference evidence="8" key="1">
    <citation type="journal article" date="2023" name="Mol. Phylogenet. Evol.">
        <title>Genome-scale phylogeny and comparative genomics of the fungal order Sordariales.</title>
        <authorList>
            <person name="Hensen N."/>
            <person name="Bonometti L."/>
            <person name="Westerberg I."/>
            <person name="Brannstrom I.O."/>
            <person name="Guillou S."/>
            <person name="Cros-Aarteil S."/>
            <person name="Calhoun S."/>
            <person name="Haridas S."/>
            <person name="Kuo A."/>
            <person name="Mondo S."/>
            <person name="Pangilinan J."/>
            <person name="Riley R."/>
            <person name="LaButti K."/>
            <person name="Andreopoulos B."/>
            <person name="Lipzen A."/>
            <person name="Chen C."/>
            <person name="Yan M."/>
            <person name="Daum C."/>
            <person name="Ng V."/>
            <person name="Clum A."/>
            <person name="Steindorff A."/>
            <person name="Ohm R.A."/>
            <person name="Martin F."/>
            <person name="Silar P."/>
            <person name="Natvig D.O."/>
            <person name="Lalanne C."/>
            <person name="Gautier V."/>
            <person name="Ament-Velasquez S.L."/>
            <person name="Kruys A."/>
            <person name="Hutchinson M.I."/>
            <person name="Powell A.J."/>
            <person name="Barry K."/>
            <person name="Miller A.N."/>
            <person name="Grigoriev I.V."/>
            <person name="Debuchy R."/>
            <person name="Gladieux P."/>
            <person name="Hiltunen Thoren M."/>
            <person name="Johannesson H."/>
        </authorList>
    </citation>
    <scope>NUCLEOTIDE SEQUENCE</scope>
    <source>
        <strain evidence="8">CBS 232.78</strain>
    </source>
</reference>
<evidence type="ECO:0000259" key="7">
    <source>
        <dbReference type="Pfam" id="PF20684"/>
    </source>
</evidence>
<dbReference type="EMBL" id="JAULSW010000004">
    <property type="protein sequence ID" value="KAK3385617.1"/>
    <property type="molecule type" value="Genomic_DNA"/>
</dbReference>
<dbReference type="Pfam" id="PF20684">
    <property type="entry name" value="Fung_rhodopsin"/>
    <property type="match status" value="1"/>
</dbReference>
<evidence type="ECO:0000313" key="9">
    <source>
        <dbReference type="Proteomes" id="UP001285441"/>
    </source>
</evidence>
<evidence type="ECO:0000256" key="5">
    <source>
        <dbReference type="ARBA" id="ARBA00038359"/>
    </source>
</evidence>
<comment type="subcellular location">
    <subcellularLocation>
        <location evidence="1">Membrane</location>
        <topology evidence="1">Multi-pass membrane protein</topology>
    </subcellularLocation>
</comment>
<dbReference type="PANTHER" id="PTHR33048">
    <property type="entry name" value="PTH11-LIKE INTEGRAL MEMBRANE PROTEIN (AFU_ORTHOLOGUE AFUA_5G11245)"/>
    <property type="match status" value="1"/>
</dbReference>
<comment type="similarity">
    <text evidence="5">Belongs to the SAT4 family.</text>
</comment>
<keyword evidence="9" id="KW-1185">Reference proteome</keyword>
<feature type="transmembrane region" description="Helical" evidence="6">
    <location>
        <begin position="175"/>
        <end position="199"/>
    </location>
</feature>
<feature type="transmembrane region" description="Helical" evidence="6">
    <location>
        <begin position="130"/>
        <end position="151"/>
    </location>
</feature>
<accession>A0AAE0NQ28</accession>
<evidence type="ECO:0000256" key="4">
    <source>
        <dbReference type="ARBA" id="ARBA00023136"/>
    </source>
</evidence>
<gene>
    <name evidence="8" type="ORF">B0H63DRAFT_501452</name>
</gene>
<evidence type="ECO:0000313" key="8">
    <source>
        <dbReference type="EMBL" id="KAK3385617.1"/>
    </source>
</evidence>
<feature type="transmembrane region" description="Helical" evidence="6">
    <location>
        <begin position="249"/>
        <end position="273"/>
    </location>
</feature>
<feature type="transmembrane region" description="Helical" evidence="6">
    <location>
        <begin position="90"/>
        <end position="110"/>
    </location>
</feature>
<dbReference type="InterPro" id="IPR052337">
    <property type="entry name" value="SAT4-like"/>
</dbReference>
<evidence type="ECO:0000256" key="1">
    <source>
        <dbReference type="ARBA" id="ARBA00004141"/>
    </source>
</evidence>
<comment type="caution">
    <text evidence="8">The sequence shown here is derived from an EMBL/GenBank/DDBJ whole genome shotgun (WGS) entry which is preliminary data.</text>
</comment>
<keyword evidence="2 6" id="KW-0812">Transmembrane</keyword>
<dbReference type="GO" id="GO:0016020">
    <property type="term" value="C:membrane"/>
    <property type="evidence" value="ECO:0007669"/>
    <property type="project" value="UniProtKB-SubCell"/>
</dbReference>
<dbReference type="PANTHER" id="PTHR33048:SF42">
    <property type="entry name" value="INTEGRAL MEMBRANE PROTEIN"/>
    <property type="match status" value="1"/>
</dbReference>
<keyword evidence="3 6" id="KW-1133">Transmembrane helix</keyword>
<proteinExistence type="inferred from homology"/>
<feature type="transmembrane region" description="Helical" evidence="6">
    <location>
        <begin position="53"/>
        <end position="70"/>
    </location>
</feature>
<protein>
    <recommendedName>
        <fullName evidence="7">Rhodopsin domain-containing protein</fullName>
    </recommendedName>
</protein>
<feature type="transmembrane region" description="Helical" evidence="6">
    <location>
        <begin position="211"/>
        <end position="229"/>
    </location>
</feature>
<organism evidence="8 9">
    <name type="scientific">Podospora didyma</name>
    <dbReference type="NCBI Taxonomy" id="330526"/>
    <lineage>
        <taxon>Eukaryota</taxon>
        <taxon>Fungi</taxon>
        <taxon>Dikarya</taxon>
        <taxon>Ascomycota</taxon>
        <taxon>Pezizomycotina</taxon>
        <taxon>Sordariomycetes</taxon>
        <taxon>Sordariomycetidae</taxon>
        <taxon>Sordariales</taxon>
        <taxon>Podosporaceae</taxon>
        <taxon>Podospora</taxon>
    </lineage>
</organism>
<feature type="domain" description="Rhodopsin" evidence="7">
    <location>
        <begin position="37"/>
        <end position="274"/>
    </location>
</feature>
<reference evidence="8" key="2">
    <citation type="submission" date="2023-06" db="EMBL/GenBank/DDBJ databases">
        <authorList>
            <consortium name="Lawrence Berkeley National Laboratory"/>
            <person name="Haridas S."/>
            <person name="Hensen N."/>
            <person name="Bonometti L."/>
            <person name="Westerberg I."/>
            <person name="Brannstrom I.O."/>
            <person name="Guillou S."/>
            <person name="Cros-Aarteil S."/>
            <person name="Calhoun S."/>
            <person name="Kuo A."/>
            <person name="Mondo S."/>
            <person name="Pangilinan J."/>
            <person name="Riley R."/>
            <person name="LaButti K."/>
            <person name="Andreopoulos B."/>
            <person name="Lipzen A."/>
            <person name="Chen C."/>
            <person name="Yanf M."/>
            <person name="Daum C."/>
            <person name="Ng V."/>
            <person name="Clum A."/>
            <person name="Steindorff A."/>
            <person name="Ohm R."/>
            <person name="Martin F."/>
            <person name="Silar P."/>
            <person name="Natvig D."/>
            <person name="Lalanne C."/>
            <person name="Gautier V."/>
            <person name="Ament-velasquez S.L."/>
            <person name="Kruys A."/>
            <person name="Hutchinson M.I."/>
            <person name="Powell A.J."/>
            <person name="Barry K."/>
            <person name="Miller A.N."/>
            <person name="Grigoriev I.V."/>
            <person name="Debuchy R."/>
            <person name="Gladieux P."/>
            <person name="Thoren M.H."/>
            <person name="Johannesson H."/>
        </authorList>
    </citation>
    <scope>NUCLEOTIDE SEQUENCE</scope>
    <source>
        <strain evidence="8">CBS 232.78</strain>
    </source>
</reference>
<name>A0AAE0NQ28_9PEZI</name>
<dbReference type="InterPro" id="IPR049326">
    <property type="entry name" value="Rhodopsin_dom_fungi"/>
</dbReference>
<dbReference type="Proteomes" id="UP001285441">
    <property type="component" value="Unassembled WGS sequence"/>
</dbReference>
<keyword evidence="4 6" id="KW-0472">Membrane</keyword>
<feature type="transmembrane region" description="Helical" evidence="6">
    <location>
        <begin position="20"/>
        <end position="41"/>
    </location>
</feature>